<dbReference type="EMBL" id="OU015584">
    <property type="protein sequence ID" value="CAG5079225.1"/>
    <property type="molecule type" value="Genomic_DNA"/>
</dbReference>
<sequence length="748" mass="85113">MNWLKHILVLISVLPILVSAQVDSLLNEAENANSDTARLRNLVLVTEYCAIPDIEYYANQCIHLSDSLIELGLYDEEKLLFFKSTAINNLGFMHHAYAEYQPAIAQYEKSIQIYTQINDSLGLARSLNNIAMVYKDAGDTEKAIALLQQANDICAPMGDYDLHNITLTNFGTIYTQKGDINKAIEYLFKAIKLQDKENDAYGLAHSYNTLASLYHSQEDFENAEVYFEKAIEQSKQANDFDILASCYNNLGFIHDLKEKDSLALVYYEKSLDLRLKINDRKGEAECYSNMGSYFLEHGDTLKGLDLIEQSIEIREETGEAEGLSNSYQKIAGIMLDRGELNKALDYGEKSYALAKQIGYSEDIRNSSLVLSQIQAQLGNFKEAYQMHVAYLAARDSLFNKENQKNIIQEQVDYEYAKKHLADSLNTAKTLEIAQLEKEHQQKELDKANQRNIAMLIGIVLLVVVVILAFFAYQNKKRSEQTISQQKIKVEEQKQLLEESNKEILDSITYAHRIQTAILPPEDLFKKHLPNSFVFYRPKDIVAGDFYWLEEIDDTVIFAAADCTGHGVPGALVSMICSNALTKVVMEDEITDPGKLLDRTRDLVIQTFAKSNEDVKDGMDISLCRLKGRSLWWAGANNPLWIIKNQTNEIVEIKGNKQPVGLYSDPKPFETHYLSLERGDTVYLFSDGYHDQFGGEKGKKLKTGSFKKLLLQNNHLEMPEIIERLDFFFNDWRGDFEQVDDVCVIGIRV</sequence>
<evidence type="ECO:0000256" key="4">
    <source>
        <dbReference type="SAM" id="Coils"/>
    </source>
</evidence>
<dbReference type="SMART" id="SM00028">
    <property type="entry name" value="TPR"/>
    <property type="match status" value="7"/>
</dbReference>
<dbReference type="Pfam" id="PF13424">
    <property type="entry name" value="TPR_12"/>
    <property type="match status" value="2"/>
</dbReference>
<dbReference type="InterPro" id="IPR036457">
    <property type="entry name" value="PPM-type-like_dom_sf"/>
</dbReference>
<dbReference type="Gene3D" id="3.60.40.10">
    <property type="entry name" value="PPM-type phosphatase domain"/>
    <property type="match status" value="1"/>
</dbReference>
<keyword evidence="8" id="KW-1185">Reference proteome</keyword>
<feature type="coiled-coil region" evidence="4">
    <location>
        <begin position="425"/>
        <end position="502"/>
    </location>
</feature>
<evidence type="ECO:0000256" key="3">
    <source>
        <dbReference type="PROSITE-ProRule" id="PRU00339"/>
    </source>
</evidence>
<keyword evidence="4" id="KW-0175">Coiled coil</keyword>
<evidence type="ECO:0000313" key="8">
    <source>
        <dbReference type="Proteomes" id="UP000683507"/>
    </source>
</evidence>
<evidence type="ECO:0000259" key="6">
    <source>
        <dbReference type="SMART" id="SM00331"/>
    </source>
</evidence>
<dbReference type="InterPro" id="IPR019734">
    <property type="entry name" value="TPR_rpt"/>
</dbReference>
<proteinExistence type="predicted"/>
<dbReference type="Pfam" id="PF13374">
    <property type="entry name" value="TPR_10"/>
    <property type="match status" value="1"/>
</dbReference>
<dbReference type="PROSITE" id="PS50005">
    <property type="entry name" value="TPR"/>
    <property type="match status" value="2"/>
</dbReference>
<gene>
    <name evidence="7" type="primary">ycf3_2</name>
    <name evidence="7" type="ORF">CRYO30217_00891</name>
</gene>
<name>A0A916JKZ2_9FLAO</name>
<evidence type="ECO:0000256" key="1">
    <source>
        <dbReference type="ARBA" id="ARBA00022737"/>
    </source>
</evidence>
<keyword evidence="5" id="KW-1133">Transmembrane helix</keyword>
<feature type="repeat" description="TPR" evidence="3">
    <location>
        <begin position="204"/>
        <end position="237"/>
    </location>
</feature>
<dbReference type="InterPro" id="IPR011990">
    <property type="entry name" value="TPR-like_helical_dom_sf"/>
</dbReference>
<feature type="repeat" description="TPR" evidence="3">
    <location>
        <begin position="164"/>
        <end position="197"/>
    </location>
</feature>
<dbReference type="KEGG" id="ptan:CRYO30217_00891"/>
<feature type="domain" description="PPM-type phosphatase" evidence="6">
    <location>
        <begin position="528"/>
        <end position="748"/>
    </location>
</feature>
<dbReference type="AlphaFoldDB" id="A0A916JKZ2"/>
<feature type="transmembrane region" description="Helical" evidence="5">
    <location>
        <begin position="452"/>
        <end position="472"/>
    </location>
</feature>
<evidence type="ECO:0000256" key="2">
    <source>
        <dbReference type="ARBA" id="ARBA00022803"/>
    </source>
</evidence>
<dbReference type="PANTHER" id="PTHR45641:SF19">
    <property type="entry name" value="NEPHROCYSTIN-3"/>
    <property type="match status" value="1"/>
</dbReference>
<protein>
    <submittedName>
        <fullName evidence="7">Photosystem I assembly protein Ycf3</fullName>
    </submittedName>
</protein>
<evidence type="ECO:0000313" key="7">
    <source>
        <dbReference type="EMBL" id="CAG5079225.1"/>
    </source>
</evidence>
<dbReference type="InterPro" id="IPR001932">
    <property type="entry name" value="PPM-type_phosphatase-like_dom"/>
</dbReference>
<dbReference type="Gene3D" id="1.25.40.10">
    <property type="entry name" value="Tetratricopeptide repeat domain"/>
    <property type="match status" value="2"/>
</dbReference>
<dbReference type="Pfam" id="PF07228">
    <property type="entry name" value="SpoIIE"/>
    <property type="match status" value="1"/>
</dbReference>
<dbReference type="SUPFAM" id="SSF48452">
    <property type="entry name" value="TPR-like"/>
    <property type="match status" value="2"/>
</dbReference>
<dbReference type="SMART" id="SM00331">
    <property type="entry name" value="PP2C_SIG"/>
    <property type="match status" value="1"/>
</dbReference>
<dbReference type="Proteomes" id="UP000683507">
    <property type="component" value="Chromosome"/>
</dbReference>
<keyword evidence="2 3" id="KW-0802">TPR repeat</keyword>
<reference evidence="7" key="1">
    <citation type="submission" date="2021-04" db="EMBL/GenBank/DDBJ databases">
        <authorList>
            <person name="Rodrigo-Torres L."/>
            <person name="Arahal R. D."/>
            <person name="Lucena T."/>
        </authorList>
    </citation>
    <scope>NUCLEOTIDE SEQUENCE</scope>
    <source>
        <strain evidence="7">AS29M-1</strain>
    </source>
</reference>
<dbReference type="PANTHER" id="PTHR45641">
    <property type="entry name" value="TETRATRICOPEPTIDE REPEAT PROTEIN (AFU_ORTHOLOGUE AFUA_6G03870)"/>
    <property type="match status" value="1"/>
</dbReference>
<organism evidence="7 8">
    <name type="scientific">Parvicella tangerina</name>
    <dbReference type="NCBI Taxonomy" id="2829795"/>
    <lineage>
        <taxon>Bacteria</taxon>
        <taxon>Pseudomonadati</taxon>
        <taxon>Bacteroidota</taxon>
        <taxon>Flavobacteriia</taxon>
        <taxon>Flavobacteriales</taxon>
        <taxon>Parvicellaceae</taxon>
        <taxon>Parvicella</taxon>
    </lineage>
</organism>
<keyword evidence="5" id="KW-0472">Membrane</keyword>
<keyword evidence="1" id="KW-0677">Repeat</keyword>
<keyword evidence="5" id="KW-0812">Transmembrane</keyword>
<evidence type="ECO:0000256" key="5">
    <source>
        <dbReference type="SAM" id="Phobius"/>
    </source>
</evidence>
<accession>A0A916JKZ2</accession>